<feature type="repeat" description="WD" evidence="4">
    <location>
        <begin position="408"/>
        <end position="450"/>
    </location>
</feature>
<protein>
    <submittedName>
        <fullName evidence="5">Uncharacterized protein</fullName>
    </submittedName>
</protein>
<dbReference type="SUPFAM" id="SSF50978">
    <property type="entry name" value="WD40 repeat-like"/>
    <property type="match status" value="1"/>
</dbReference>
<dbReference type="OrthoDB" id="1606438at2759"/>
<proteinExistence type="inferred from homology"/>
<dbReference type="InterPro" id="IPR015943">
    <property type="entry name" value="WD40/YVTN_repeat-like_dom_sf"/>
</dbReference>
<evidence type="ECO:0000313" key="5">
    <source>
        <dbReference type="EMBL" id="KAJ8547984.1"/>
    </source>
</evidence>
<keyword evidence="6" id="KW-1185">Reference proteome</keyword>
<dbReference type="InterPro" id="IPR001680">
    <property type="entry name" value="WD40_rpt"/>
</dbReference>
<keyword evidence="2 4" id="KW-0853">WD repeat</keyword>
<dbReference type="Gene3D" id="3.30.1070.10">
    <property type="entry name" value="Cell division topological specificity factor MinE"/>
    <property type="match status" value="1"/>
</dbReference>
<evidence type="ECO:0000256" key="3">
    <source>
        <dbReference type="ARBA" id="ARBA00022737"/>
    </source>
</evidence>
<evidence type="ECO:0000256" key="1">
    <source>
        <dbReference type="ARBA" id="ARBA00008168"/>
    </source>
</evidence>
<dbReference type="EMBL" id="JAJAGQ010000012">
    <property type="protein sequence ID" value="KAJ8547984.1"/>
    <property type="molecule type" value="Genomic_DNA"/>
</dbReference>
<name>A0A9Q1RAV2_9SOLA</name>
<dbReference type="Pfam" id="PF00400">
    <property type="entry name" value="WD40"/>
    <property type="match status" value="1"/>
</dbReference>
<evidence type="ECO:0000313" key="6">
    <source>
        <dbReference type="Proteomes" id="UP001152561"/>
    </source>
</evidence>
<accession>A0A9Q1RAV2</accession>
<sequence>MAISGDLRVSATLVPYPKNPLRTSLPPSKVDFSAFLYGGSNSTEVLPKWSRVASDSHSLRCHSRKPFGILGDYKVSSSSISQEFDNLLLNAIRMSFFERLNLAWKIMFPPSPSASNSAANVAKQRLKMILFSDRCAVSNEAKQKIVSNVISALSDFVEIESQDKVQLSVSTDPDLGTIYSVTVPVRRVKSAYQEEDPTGTITNVEYKDTGDSSVDVKFDFYIPNENFNDYENPIRDAVTRIRFAPNSYNLLISSWDSSLRLYDVDSSKLRMEAPGEAALLDCCFENKRVCFGAASDGSVNRYDLDSGIKVSVGNHDDLATCFSEVESMSLSGLNLMVAAGFSVNIYDLRSFKTSVHTKGIKVKCIRPIFNPKGFVVGSIDGRVLLEYICRSSSNEGYAFRCHPEVKDGRRHLVTVNDIAFNPSIIGSFVTGDNDGYATLWDAQGRKRIFERRATSDIYT</sequence>
<dbReference type="InterPro" id="IPR036322">
    <property type="entry name" value="WD40_repeat_dom_sf"/>
</dbReference>
<dbReference type="PANTHER" id="PTHR10971">
    <property type="entry name" value="MRNA EXPORT FACTOR AND BUB3"/>
    <property type="match status" value="1"/>
</dbReference>
<dbReference type="Gene3D" id="2.130.10.10">
    <property type="entry name" value="YVTN repeat-like/Quinoprotein amine dehydrogenase"/>
    <property type="match status" value="2"/>
</dbReference>
<evidence type="ECO:0000256" key="4">
    <source>
        <dbReference type="PROSITE-ProRule" id="PRU00221"/>
    </source>
</evidence>
<dbReference type="AlphaFoldDB" id="A0A9Q1RAV2"/>
<dbReference type="InterPro" id="IPR036707">
    <property type="entry name" value="MinE_sf"/>
</dbReference>
<evidence type="ECO:0000256" key="2">
    <source>
        <dbReference type="ARBA" id="ARBA00022574"/>
    </source>
</evidence>
<dbReference type="PROSITE" id="PS50082">
    <property type="entry name" value="WD_REPEATS_2"/>
    <property type="match status" value="1"/>
</dbReference>
<keyword evidence="3" id="KW-0677">Repeat</keyword>
<dbReference type="Pfam" id="PF03776">
    <property type="entry name" value="MinE"/>
    <property type="match status" value="1"/>
</dbReference>
<organism evidence="5 6">
    <name type="scientific">Anisodus acutangulus</name>
    <dbReference type="NCBI Taxonomy" id="402998"/>
    <lineage>
        <taxon>Eukaryota</taxon>
        <taxon>Viridiplantae</taxon>
        <taxon>Streptophyta</taxon>
        <taxon>Embryophyta</taxon>
        <taxon>Tracheophyta</taxon>
        <taxon>Spermatophyta</taxon>
        <taxon>Magnoliopsida</taxon>
        <taxon>eudicotyledons</taxon>
        <taxon>Gunneridae</taxon>
        <taxon>Pentapetalae</taxon>
        <taxon>asterids</taxon>
        <taxon>lamiids</taxon>
        <taxon>Solanales</taxon>
        <taxon>Solanaceae</taxon>
        <taxon>Solanoideae</taxon>
        <taxon>Hyoscyameae</taxon>
        <taxon>Anisodus</taxon>
    </lineage>
</organism>
<gene>
    <name evidence="5" type="ORF">K7X08_021220</name>
</gene>
<dbReference type="InterPro" id="IPR005527">
    <property type="entry name" value="MinE"/>
</dbReference>
<dbReference type="GO" id="GO:0051301">
    <property type="term" value="P:cell division"/>
    <property type="evidence" value="ECO:0007669"/>
    <property type="project" value="InterPro"/>
</dbReference>
<dbReference type="SMART" id="SM00320">
    <property type="entry name" value="WD40"/>
    <property type="match status" value="3"/>
</dbReference>
<dbReference type="Proteomes" id="UP001152561">
    <property type="component" value="Unassembled WGS sequence"/>
</dbReference>
<reference evidence="6" key="1">
    <citation type="journal article" date="2023" name="Proc. Natl. Acad. Sci. U.S.A.">
        <title>Genomic and structural basis for evolution of tropane alkaloid biosynthesis.</title>
        <authorList>
            <person name="Wanga Y.-J."/>
            <person name="Taina T."/>
            <person name="Yua J.-Y."/>
            <person name="Lia J."/>
            <person name="Xua B."/>
            <person name="Chenc J."/>
            <person name="D'Auriad J.C."/>
            <person name="Huanga J.-P."/>
            <person name="Huanga S.-X."/>
        </authorList>
    </citation>
    <scope>NUCLEOTIDE SEQUENCE [LARGE SCALE GENOMIC DNA]</scope>
    <source>
        <strain evidence="6">cv. KIB-2019</strain>
    </source>
</reference>
<comment type="caution">
    <text evidence="5">The sequence shown here is derived from an EMBL/GenBank/DDBJ whole genome shotgun (WGS) entry which is preliminary data.</text>
</comment>
<comment type="similarity">
    <text evidence="1">Belongs to the MinE family.</text>
</comment>